<dbReference type="InterPro" id="IPR018060">
    <property type="entry name" value="HTH_AraC"/>
</dbReference>
<dbReference type="EMBL" id="QJKF01000002">
    <property type="protein sequence ID" value="PXX69207.1"/>
    <property type="molecule type" value="Genomic_DNA"/>
</dbReference>
<evidence type="ECO:0000256" key="3">
    <source>
        <dbReference type="ARBA" id="ARBA00023163"/>
    </source>
</evidence>
<evidence type="ECO:0000313" key="7">
    <source>
        <dbReference type="Proteomes" id="UP000247569"/>
    </source>
</evidence>
<proteinExistence type="predicted"/>
<evidence type="ECO:0000256" key="4">
    <source>
        <dbReference type="SAM" id="MobiDB-lite"/>
    </source>
</evidence>
<evidence type="ECO:0000313" key="6">
    <source>
        <dbReference type="EMBL" id="PXX69207.1"/>
    </source>
</evidence>
<name>A0A318KL96_9NOCA</name>
<reference evidence="6 7" key="1">
    <citation type="submission" date="2018-05" db="EMBL/GenBank/DDBJ databases">
        <title>Genomic Encyclopedia of Type Strains, Phase IV (KMG-IV): sequencing the most valuable type-strain genomes for metagenomic binning, comparative biology and taxonomic classification.</title>
        <authorList>
            <person name="Goeker M."/>
        </authorList>
    </citation>
    <scope>NUCLEOTIDE SEQUENCE [LARGE SCALE GENOMIC DNA]</scope>
    <source>
        <strain evidence="6 7">DSM 44704</strain>
    </source>
</reference>
<keyword evidence="1" id="KW-0805">Transcription regulation</keyword>
<dbReference type="GO" id="GO:0003700">
    <property type="term" value="F:DNA-binding transcription factor activity"/>
    <property type="evidence" value="ECO:0007669"/>
    <property type="project" value="InterPro"/>
</dbReference>
<dbReference type="PANTHER" id="PTHR46796:SF15">
    <property type="entry name" value="BLL1074 PROTEIN"/>
    <property type="match status" value="1"/>
</dbReference>
<keyword evidence="7" id="KW-1185">Reference proteome</keyword>
<dbReference type="InterPro" id="IPR018062">
    <property type="entry name" value="HTH_AraC-typ_CS"/>
</dbReference>
<dbReference type="InterPro" id="IPR046532">
    <property type="entry name" value="DUF6597"/>
</dbReference>
<keyword evidence="2" id="KW-0238">DNA-binding</keyword>
<dbReference type="AlphaFoldDB" id="A0A318KL96"/>
<evidence type="ECO:0000256" key="2">
    <source>
        <dbReference type="ARBA" id="ARBA00023125"/>
    </source>
</evidence>
<dbReference type="PANTHER" id="PTHR46796">
    <property type="entry name" value="HTH-TYPE TRANSCRIPTIONAL ACTIVATOR RHAS-RELATED"/>
    <property type="match status" value="1"/>
</dbReference>
<dbReference type="GO" id="GO:0043565">
    <property type="term" value="F:sequence-specific DNA binding"/>
    <property type="evidence" value="ECO:0007669"/>
    <property type="project" value="InterPro"/>
</dbReference>
<protein>
    <submittedName>
        <fullName evidence="6">AraC family transcriptional regulator</fullName>
    </submittedName>
</protein>
<gene>
    <name evidence="6" type="ORF">DFR70_102895</name>
</gene>
<dbReference type="Proteomes" id="UP000247569">
    <property type="component" value="Unassembled WGS sequence"/>
</dbReference>
<dbReference type="InterPro" id="IPR050204">
    <property type="entry name" value="AraC_XylS_family_regulators"/>
</dbReference>
<accession>A0A318KL96</accession>
<dbReference type="Pfam" id="PF20240">
    <property type="entry name" value="DUF6597"/>
    <property type="match status" value="1"/>
</dbReference>
<dbReference type="SMART" id="SM00342">
    <property type="entry name" value="HTH_ARAC"/>
    <property type="match status" value="1"/>
</dbReference>
<keyword evidence="3" id="KW-0804">Transcription</keyword>
<dbReference type="Pfam" id="PF12833">
    <property type="entry name" value="HTH_18"/>
    <property type="match status" value="1"/>
</dbReference>
<evidence type="ECO:0000259" key="5">
    <source>
        <dbReference type="PROSITE" id="PS01124"/>
    </source>
</evidence>
<dbReference type="Gene3D" id="1.10.10.60">
    <property type="entry name" value="Homeodomain-like"/>
    <property type="match status" value="1"/>
</dbReference>
<feature type="domain" description="HTH araC/xylS-type" evidence="5">
    <location>
        <begin position="153"/>
        <end position="250"/>
    </location>
</feature>
<sequence length="269" mass="28393">MSEGAGSVGRVQSVVASEAPPGYRERPSRFGRAVVWTRTVTEHDAPTPVLPDGCMDLLWVGGRLVVAGPDTRAFRPVAVPGTRYAGIRFFPGTAPALLGVPADELRDQRIDLADVWSAGTVRRLNERLAATDDPVAELERVALRRAAEVAPPDPVLRRVVAALNAGWSVGATAEAAGLNARLLHRRSLAAFGYGPKTLARVLRLQRALALARAGVSFADTAAATGFADQAHLAREVRDLAGMPLGQLITGRGLGSPAEAPGETTRYRTG</sequence>
<dbReference type="PROSITE" id="PS00041">
    <property type="entry name" value="HTH_ARAC_FAMILY_1"/>
    <property type="match status" value="1"/>
</dbReference>
<comment type="caution">
    <text evidence="6">The sequence shown here is derived from an EMBL/GenBank/DDBJ whole genome shotgun (WGS) entry which is preliminary data.</text>
</comment>
<dbReference type="PROSITE" id="PS01124">
    <property type="entry name" value="HTH_ARAC_FAMILY_2"/>
    <property type="match status" value="1"/>
</dbReference>
<feature type="region of interest" description="Disordered" evidence="4">
    <location>
        <begin position="1"/>
        <end position="26"/>
    </location>
</feature>
<evidence type="ECO:0000256" key="1">
    <source>
        <dbReference type="ARBA" id="ARBA00023015"/>
    </source>
</evidence>
<organism evidence="6 7">
    <name type="scientific">Nocardia tenerifensis</name>
    <dbReference type="NCBI Taxonomy" id="228006"/>
    <lineage>
        <taxon>Bacteria</taxon>
        <taxon>Bacillati</taxon>
        <taxon>Actinomycetota</taxon>
        <taxon>Actinomycetes</taxon>
        <taxon>Mycobacteriales</taxon>
        <taxon>Nocardiaceae</taxon>
        <taxon>Nocardia</taxon>
    </lineage>
</organism>